<feature type="non-terminal residue" evidence="1">
    <location>
        <position position="128"/>
    </location>
</feature>
<accession>A0A3B0W6E1</accession>
<sequence>MKLRTAILTGLLGFNCLALAANSTRNVDVKVEDGMGKVIIIQDVNGEKKTIKESFSVGNDTDIDTEIAAIMSAHGIDHDNKEIHKKVIKLGDHGHNKMVWVQKSSDIDIDLVSGNATVVIKKDNNGDV</sequence>
<evidence type="ECO:0000313" key="1">
    <source>
        <dbReference type="EMBL" id="VAW47913.1"/>
    </source>
</evidence>
<name>A0A3B0W6E1_9ZZZZ</name>
<organism evidence="1">
    <name type="scientific">hydrothermal vent metagenome</name>
    <dbReference type="NCBI Taxonomy" id="652676"/>
    <lineage>
        <taxon>unclassified sequences</taxon>
        <taxon>metagenomes</taxon>
        <taxon>ecological metagenomes</taxon>
    </lineage>
</organism>
<reference evidence="1" key="1">
    <citation type="submission" date="2018-06" db="EMBL/GenBank/DDBJ databases">
        <authorList>
            <person name="Zhirakovskaya E."/>
        </authorList>
    </citation>
    <scope>NUCLEOTIDE SEQUENCE</scope>
</reference>
<dbReference type="EMBL" id="UOFA01000376">
    <property type="protein sequence ID" value="VAW47913.1"/>
    <property type="molecule type" value="Genomic_DNA"/>
</dbReference>
<gene>
    <name evidence="1" type="ORF">MNBD_GAMMA02-911</name>
</gene>
<dbReference type="AlphaFoldDB" id="A0A3B0W6E1"/>
<protein>
    <submittedName>
        <fullName evidence="1">Uncharacterized protein</fullName>
    </submittedName>
</protein>
<proteinExistence type="predicted"/>